<name>A0A212LDU3_9HYPH</name>
<reference evidence="1" key="1">
    <citation type="submission" date="2016-08" db="EMBL/GenBank/DDBJ databases">
        <authorList>
            <person name="Seilhamer J.J."/>
        </authorList>
    </citation>
    <scope>NUCLEOTIDE SEQUENCE</scope>
    <source>
        <strain evidence="1">86</strain>
    </source>
</reference>
<gene>
    <name evidence="1" type="ORF">KL86PLE_30158</name>
</gene>
<dbReference type="AlphaFoldDB" id="A0A212LDU3"/>
<protein>
    <submittedName>
        <fullName evidence="1">Uncharacterized protein</fullName>
    </submittedName>
</protein>
<organism evidence="1">
    <name type="scientific">uncultured Pleomorphomonas sp</name>
    <dbReference type="NCBI Taxonomy" id="442121"/>
    <lineage>
        <taxon>Bacteria</taxon>
        <taxon>Pseudomonadati</taxon>
        <taxon>Pseudomonadota</taxon>
        <taxon>Alphaproteobacteria</taxon>
        <taxon>Hyphomicrobiales</taxon>
        <taxon>Pleomorphomonadaceae</taxon>
        <taxon>Pleomorphomonas</taxon>
        <taxon>environmental samples</taxon>
    </lineage>
</organism>
<dbReference type="EMBL" id="FMJD01000007">
    <property type="protein sequence ID" value="SCM75711.1"/>
    <property type="molecule type" value="Genomic_DNA"/>
</dbReference>
<proteinExistence type="predicted"/>
<accession>A0A212LDU3</accession>
<sequence>MEHWNSARFTYRNERRLISTARLFPYGIHLAFRRLARQDRTQQKLAESRHFPMIFST</sequence>
<evidence type="ECO:0000313" key="1">
    <source>
        <dbReference type="EMBL" id="SCM75711.1"/>
    </source>
</evidence>